<reference evidence="1 2" key="1">
    <citation type="submission" date="2019-02" db="EMBL/GenBank/DDBJ databases">
        <title>Ureibacillus thermophilus.</title>
        <authorList>
            <person name="Sunny J.S."/>
            <person name="Natarajan A."/>
            <person name="Saleena L.M."/>
        </authorList>
    </citation>
    <scope>NUCLEOTIDE SEQUENCE [LARGE SCALE GENOMIC DNA]</scope>
    <source>
        <strain evidence="1 2">LM102</strain>
    </source>
</reference>
<accession>A0A4P6UVN6</accession>
<name>A0A4P6UVN6_9BACL</name>
<dbReference type="Proteomes" id="UP000291151">
    <property type="component" value="Chromosome"/>
</dbReference>
<organism evidence="1 2">
    <name type="scientific">Ureibacillus thermophilus</name>
    <dbReference type="NCBI Taxonomy" id="367743"/>
    <lineage>
        <taxon>Bacteria</taxon>
        <taxon>Bacillati</taxon>
        <taxon>Bacillota</taxon>
        <taxon>Bacilli</taxon>
        <taxon>Bacillales</taxon>
        <taxon>Caryophanaceae</taxon>
        <taxon>Ureibacillus</taxon>
    </lineage>
</organism>
<gene>
    <name evidence="1" type="ORF">DKZ56_14490</name>
</gene>
<dbReference type="EMBL" id="CP036528">
    <property type="protein sequence ID" value="QBK26937.1"/>
    <property type="molecule type" value="Genomic_DNA"/>
</dbReference>
<sequence>MKKIRTTLLLIFGILLLLVIASFIFSNTINSIHSNEQQINQYKESLFNNYNNLIKSQTESAVKLLEYVYLVEGDLKGLDTLFCFPFLLLNEKTFDYLKIKTSYHLKQKTSNGIK</sequence>
<evidence type="ECO:0000313" key="1">
    <source>
        <dbReference type="EMBL" id="QBK26937.1"/>
    </source>
</evidence>
<dbReference type="AlphaFoldDB" id="A0A4P6UVN6"/>
<dbReference type="RefSeq" id="WP_208650609.1">
    <property type="nucleotide sequence ID" value="NZ_CP036528.1"/>
</dbReference>
<keyword evidence="2" id="KW-1185">Reference proteome</keyword>
<evidence type="ECO:0000313" key="2">
    <source>
        <dbReference type="Proteomes" id="UP000291151"/>
    </source>
</evidence>
<dbReference type="KEGG" id="uth:DKZ56_14490"/>
<proteinExistence type="predicted"/>
<protein>
    <submittedName>
        <fullName evidence="1">Uncharacterized protein</fullName>
    </submittedName>
</protein>